<dbReference type="Proteomes" id="UP001431572">
    <property type="component" value="Chromosome 1"/>
</dbReference>
<dbReference type="InterPro" id="IPR022310">
    <property type="entry name" value="NAD/GMP_synthase"/>
</dbReference>
<evidence type="ECO:0000313" key="6">
    <source>
        <dbReference type="Proteomes" id="UP001431572"/>
    </source>
</evidence>
<dbReference type="GO" id="GO:0016783">
    <property type="term" value="F:sulfurtransferase activity"/>
    <property type="evidence" value="ECO:0007669"/>
    <property type="project" value="InterPro"/>
</dbReference>
<reference evidence="3 5" key="1">
    <citation type="submission" date="2020-06" db="EMBL/GenBank/DDBJ databases">
        <title>Anoxygenic phototrophic Chloroflexota member uses a Type I reaction center.</title>
        <authorList>
            <person name="Tsuji J.M."/>
            <person name="Shaw N.A."/>
            <person name="Nagashima S."/>
            <person name="Venkiteswaran J."/>
            <person name="Schiff S.L."/>
            <person name="Hanada S."/>
            <person name="Tank M."/>
            <person name="Neufeld J.D."/>
        </authorList>
    </citation>
    <scope>NUCLEOTIDE SEQUENCE [LARGE SCALE GENOMIC DNA]</scope>
    <source>
        <strain evidence="3">L227-S17</strain>
    </source>
</reference>
<evidence type="ECO:0000259" key="2">
    <source>
        <dbReference type="Pfam" id="PF02540"/>
    </source>
</evidence>
<feature type="domain" description="NAD/GMP synthase" evidence="2">
    <location>
        <begin position="35"/>
        <end position="104"/>
    </location>
</feature>
<dbReference type="PANTHER" id="PTHR43169">
    <property type="entry name" value="EXSB FAMILY PROTEIN"/>
    <property type="match status" value="1"/>
</dbReference>
<dbReference type="Proteomes" id="UP000521676">
    <property type="component" value="Unassembled WGS sequence"/>
</dbReference>
<dbReference type="SUPFAM" id="SSF52402">
    <property type="entry name" value="Adenine nucleotide alpha hydrolases-like"/>
    <property type="match status" value="1"/>
</dbReference>
<reference evidence="4" key="2">
    <citation type="journal article" date="2024" name="Nature">
        <title>Anoxygenic phototroph of the Chloroflexota uses a type I reaction centre.</title>
        <authorList>
            <person name="Tsuji J.M."/>
            <person name="Shaw N.A."/>
            <person name="Nagashima S."/>
            <person name="Venkiteswaran J.J."/>
            <person name="Schiff S.L."/>
            <person name="Watanabe T."/>
            <person name="Fukui M."/>
            <person name="Hanada S."/>
            <person name="Tank M."/>
            <person name="Neufeld J.D."/>
        </authorList>
    </citation>
    <scope>NUCLEOTIDE SEQUENCE</scope>
    <source>
        <strain evidence="4">L227-S17</strain>
    </source>
</reference>
<dbReference type="InterPro" id="IPR052188">
    <property type="entry name" value="Ni-pincer_cofactor_biosynth"/>
</dbReference>
<dbReference type="InterPro" id="IPR005232">
    <property type="entry name" value="LarE"/>
</dbReference>
<dbReference type="NCBIfam" id="TIGR00268">
    <property type="entry name" value="ATP-dependent sacrificial sulfur transferase LarE"/>
    <property type="match status" value="1"/>
</dbReference>
<evidence type="ECO:0000313" key="5">
    <source>
        <dbReference type="Proteomes" id="UP000521676"/>
    </source>
</evidence>
<feature type="active site" description="Nucleophile and sulfur donor" evidence="1">
    <location>
        <position position="194"/>
    </location>
</feature>
<dbReference type="Pfam" id="PF02540">
    <property type="entry name" value="NAD_synthase"/>
    <property type="match status" value="1"/>
</dbReference>
<evidence type="ECO:0000313" key="4">
    <source>
        <dbReference type="EMBL" id="WJW66875.1"/>
    </source>
</evidence>
<name>A0A8T7LSJ3_9CHLR</name>
<dbReference type="RefSeq" id="WP_341468768.1">
    <property type="nucleotide sequence ID" value="NZ_CP128399.1"/>
</dbReference>
<keyword evidence="3" id="KW-0808">Transferase</keyword>
<gene>
    <name evidence="3" type="primary">larE</name>
    <name evidence="3" type="ORF">HXX08_03860</name>
    <name evidence="4" type="ORF">OZ401_000120</name>
</gene>
<evidence type="ECO:0000313" key="3">
    <source>
        <dbReference type="EMBL" id="NWJ44994.1"/>
    </source>
</evidence>
<dbReference type="GO" id="GO:0006163">
    <property type="term" value="P:purine nucleotide metabolic process"/>
    <property type="evidence" value="ECO:0007669"/>
    <property type="project" value="UniProtKB-ARBA"/>
</dbReference>
<dbReference type="InterPro" id="IPR014729">
    <property type="entry name" value="Rossmann-like_a/b/a_fold"/>
</dbReference>
<accession>A0A8T7LSJ3</accession>
<organism evidence="3 5">
    <name type="scientific">Candidatus Chlorohelix allophototropha</name>
    <dbReference type="NCBI Taxonomy" id="3003348"/>
    <lineage>
        <taxon>Bacteria</taxon>
        <taxon>Bacillati</taxon>
        <taxon>Chloroflexota</taxon>
        <taxon>Chloroflexia</taxon>
        <taxon>Candidatus Chloroheliales</taxon>
        <taxon>Candidatus Chloroheliaceae</taxon>
        <taxon>Candidatus Chlorohelix</taxon>
    </lineage>
</organism>
<keyword evidence="6" id="KW-1185">Reference proteome</keyword>
<dbReference type="EMBL" id="JACATZ010000001">
    <property type="protein sequence ID" value="NWJ44994.1"/>
    <property type="molecule type" value="Genomic_DNA"/>
</dbReference>
<proteinExistence type="predicted"/>
<dbReference type="AlphaFoldDB" id="A0A8T7LSJ3"/>
<dbReference type="PIRSF" id="PIRSF006661">
    <property type="entry name" value="PP-lp_UCP006661"/>
    <property type="match status" value="1"/>
</dbReference>
<dbReference type="PANTHER" id="PTHR43169:SF2">
    <property type="entry name" value="NAD_GMP SYNTHASE DOMAIN-CONTAINING PROTEIN"/>
    <property type="match status" value="1"/>
</dbReference>
<evidence type="ECO:0000256" key="1">
    <source>
        <dbReference type="PIRSR" id="PIRSR006661-1"/>
    </source>
</evidence>
<dbReference type="Gene3D" id="3.40.50.620">
    <property type="entry name" value="HUPs"/>
    <property type="match status" value="1"/>
</dbReference>
<protein>
    <submittedName>
        <fullName evidence="3">ATP-dependent sacrificial sulfur transferase LarE</fullName>
    </submittedName>
</protein>
<sequence>MTIDFANNRIINSFGELESALAEKAAHLQSILLAMESVLVAYSGGVDSALLLKVADLTLGSENAAGCLAISPSIPPREIELARKHAEEMGVRLIITQTNEMERAGYVENSPQRCYFCKNTLFSELGEIAASGRFKFIADGFNLDDMGDYRPGMRAAKELQVRSPLQEASLSKADIRVLSKALGLPTWNKPAAACLSSRIPYGTAVTVEALEMIGKAEELLQDLGFSGVRVRHYDKMARLEVSPADLPLFVQEPIRTQVTEGLHRLGYSYVALDLDGYRTGSLNEVIQIKRKTTTQS</sequence>
<dbReference type="CDD" id="cd01990">
    <property type="entry name" value="LarE-like"/>
    <property type="match status" value="1"/>
</dbReference>
<dbReference type="EMBL" id="CP128399">
    <property type="protein sequence ID" value="WJW66875.1"/>
    <property type="molecule type" value="Genomic_DNA"/>
</dbReference>